<evidence type="ECO:0000313" key="3">
    <source>
        <dbReference type="Proteomes" id="UP000680656"/>
    </source>
</evidence>
<evidence type="ECO:0000256" key="1">
    <source>
        <dbReference type="SAM" id="Phobius"/>
    </source>
</evidence>
<name>A0A8E7B0B3_9EURY</name>
<feature type="transmembrane region" description="Helical" evidence="1">
    <location>
        <begin position="17"/>
        <end position="36"/>
    </location>
</feature>
<reference evidence="2 3" key="1">
    <citation type="submission" date="2021-05" db="EMBL/GenBank/DDBJ databases">
        <title>A novel Methanospirillum isolate from a pyrite-forming mixed culture.</title>
        <authorList>
            <person name="Bunk B."/>
            <person name="Sproer C."/>
            <person name="Spring S."/>
            <person name="Pester M."/>
        </authorList>
    </citation>
    <scope>NUCLEOTIDE SEQUENCE [LARGE SCALE GENOMIC DNA]</scope>
    <source>
        <strain evidence="2 3">J.3.6.1-F.2.7.3</strain>
    </source>
</reference>
<feature type="transmembrane region" description="Helical" evidence="1">
    <location>
        <begin position="161"/>
        <end position="194"/>
    </location>
</feature>
<feature type="transmembrane region" description="Helical" evidence="1">
    <location>
        <begin position="85"/>
        <end position="108"/>
    </location>
</feature>
<organism evidence="2 3">
    <name type="scientific">Methanospirillum purgamenti</name>
    <dbReference type="NCBI Taxonomy" id="2834276"/>
    <lineage>
        <taxon>Archaea</taxon>
        <taxon>Methanobacteriati</taxon>
        <taxon>Methanobacteriota</taxon>
        <taxon>Stenosarchaea group</taxon>
        <taxon>Methanomicrobia</taxon>
        <taxon>Methanomicrobiales</taxon>
        <taxon>Methanospirillaceae</taxon>
        <taxon>Methanospirillum</taxon>
    </lineage>
</organism>
<keyword evidence="1" id="KW-0812">Transmembrane</keyword>
<dbReference type="GeneID" id="65566466"/>
<keyword evidence="1" id="KW-1133">Transmembrane helix</keyword>
<dbReference type="Proteomes" id="UP000680656">
    <property type="component" value="Chromosome"/>
</dbReference>
<feature type="transmembrane region" description="Helical" evidence="1">
    <location>
        <begin position="120"/>
        <end position="140"/>
    </location>
</feature>
<accession>A0A8E7B0B3</accession>
<feature type="transmembrane region" description="Helical" evidence="1">
    <location>
        <begin position="42"/>
        <end position="64"/>
    </location>
</feature>
<dbReference type="AlphaFoldDB" id="A0A8E7B0B3"/>
<dbReference type="KEGG" id="mrtj:KHC33_03490"/>
<sequence length="280" mass="31204">MVLETLKRTLHLLIHRPLLWISGVYAGCIAALVIWLEFTGGMFLAGKIAMLAVIAFPFIVGIMNHHLMTGDTDLKNLITTGLRNYFPIVLPVVILGGMIVIMALLLSVPLSIMGYGSDEYALTGLMLGILIPAILFSIYIDNVAVCEKTRIFDTLKRSLELVTIKLSTSVGFFIISVIMTVIVSLFGAFLWGMILADRFTQFIDMNLTTQQGVFSQYTLTDWQALIGPEGTIVTSLVFGLVTFILVPFLLTFKYSCYKEATQEVVTIPGEYDEKGRWYKY</sequence>
<gene>
    <name evidence="2" type="ORF">KHC33_03490</name>
</gene>
<protein>
    <submittedName>
        <fullName evidence="2">Uncharacterized protein</fullName>
    </submittedName>
</protein>
<evidence type="ECO:0000313" key="2">
    <source>
        <dbReference type="EMBL" id="QVV89599.1"/>
    </source>
</evidence>
<dbReference type="EMBL" id="CP075546">
    <property type="protein sequence ID" value="QVV89599.1"/>
    <property type="molecule type" value="Genomic_DNA"/>
</dbReference>
<feature type="transmembrane region" description="Helical" evidence="1">
    <location>
        <begin position="232"/>
        <end position="252"/>
    </location>
</feature>
<dbReference type="RefSeq" id="WP_214420391.1">
    <property type="nucleotide sequence ID" value="NZ_CP075546.1"/>
</dbReference>
<proteinExistence type="predicted"/>
<keyword evidence="3" id="KW-1185">Reference proteome</keyword>
<keyword evidence="1" id="KW-0472">Membrane</keyword>